<evidence type="ECO:0000256" key="2">
    <source>
        <dbReference type="ARBA" id="ARBA00023125"/>
    </source>
</evidence>
<dbReference type="Gene3D" id="1.10.1660.10">
    <property type="match status" value="1"/>
</dbReference>
<gene>
    <name evidence="6" type="ORF">FB381_2684</name>
</gene>
<evidence type="ECO:0000256" key="4">
    <source>
        <dbReference type="ARBA" id="ARBA00023163"/>
    </source>
</evidence>
<dbReference type="InterPro" id="IPR047057">
    <property type="entry name" value="MerR_fam"/>
</dbReference>
<dbReference type="InterPro" id="IPR000551">
    <property type="entry name" value="MerR-type_HTH_dom"/>
</dbReference>
<evidence type="ECO:0000313" key="7">
    <source>
        <dbReference type="Proteomes" id="UP000320209"/>
    </source>
</evidence>
<name>A0A543A875_9ACTN</name>
<evidence type="ECO:0000256" key="1">
    <source>
        <dbReference type="ARBA" id="ARBA00023015"/>
    </source>
</evidence>
<dbReference type="CDD" id="cd01106">
    <property type="entry name" value="HTH_TipAL-Mta"/>
    <property type="match status" value="1"/>
</dbReference>
<dbReference type="EMBL" id="VFOV01000001">
    <property type="protein sequence ID" value="TQL68787.1"/>
    <property type="molecule type" value="Genomic_DNA"/>
</dbReference>
<evidence type="ECO:0000259" key="5">
    <source>
        <dbReference type="PROSITE" id="PS50937"/>
    </source>
</evidence>
<sequence>MMHMAESRQDTDLTVGDTAALVGVTVRTLHHWDEIGLATPSGRTPAGYRLYTGADLERLCRILAYRETGLSLDAIRGVLDDAATGIAATLEEQRERLAERICDLQRIDKRLARLADAHQHGILLSAEEQKATFGPDWDPQQGARARARWGDSPQWAQFAERAASRSPDDWRDLSDAMSRLEQDLGAALARGVRAGSPEANDLADRHRAIFGNFFPITRQMQVCLGRMFEDDAGFAAHYDGIRDGLATWFRQIIDEAARGDGIDPDLATWQ</sequence>
<dbReference type="AlphaFoldDB" id="A0A543A875"/>
<dbReference type="InterPro" id="IPR036244">
    <property type="entry name" value="TipA-like_antibiotic-bd"/>
</dbReference>
<organism evidence="6 7">
    <name type="scientific">Nocardioides albertanoniae</name>
    <dbReference type="NCBI Taxonomy" id="1175486"/>
    <lineage>
        <taxon>Bacteria</taxon>
        <taxon>Bacillati</taxon>
        <taxon>Actinomycetota</taxon>
        <taxon>Actinomycetes</taxon>
        <taxon>Propionibacteriales</taxon>
        <taxon>Nocardioidaceae</taxon>
        <taxon>Nocardioides</taxon>
    </lineage>
</organism>
<accession>A0A543A875</accession>
<dbReference type="OrthoDB" id="9809391at2"/>
<feature type="domain" description="HTH merR-type" evidence="5">
    <location>
        <begin position="12"/>
        <end position="81"/>
    </location>
</feature>
<dbReference type="Pfam" id="PF13411">
    <property type="entry name" value="MerR_1"/>
    <property type="match status" value="1"/>
</dbReference>
<evidence type="ECO:0000256" key="3">
    <source>
        <dbReference type="ARBA" id="ARBA00023159"/>
    </source>
</evidence>
<keyword evidence="7" id="KW-1185">Reference proteome</keyword>
<dbReference type="SUPFAM" id="SSF46955">
    <property type="entry name" value="Putative DNA-binding domain"/>
    <property type="match status" value="1"/>
</dbReference>
<keyword evidence="2 6" id="KW-0238">DNA-binding</keyword>
<dbReference type="PROSITE" id="PS50937">
    <property type="entry name" value="HTH_MERR_2"/>
    <property type="match status" value="1"/>
</dbReference>
<evidence type="ECO:0000313" key="6">
    <source>
        <dbReference type="EMBL" id="TQL68787.1"/>
    </source>
</evidence>
<dbReference type="Pfam" id="PF07739">
    <property type="entry name" value="TipAS"/>
    <property type="match status" value="1"/>
</dbReference>
<dbReference type="GO" id="GO:0003677">
    <property type="term" value="F:DNA binding"/>
    <property type="evidence" value="ECO:0007669"/>
    <property type="project" value="UniProtKB-KW"/>
</dbReference>
<dbReference type="SUPFAM" id="SSF89082">
    <property type="entry name" value="Antibiotic binding domain of TipA-like multidrug resistance regulators"/>
    <property type="match status" value="1"/>
</dbReference>
<dbReference type="Gene3D" id="1.10.490.50">
    <property type="entry name" value="Antibiotic binding domain of TipA-like multidrug resistance regulators"/>
    <property type="match status" value="1"/>
</dbReference>
<dbReference type="PANTHER" id="PTHR30204:SF90">
    <property type="entry name" value="HTH-TYPE TRANSCRIPTIONAL ACTIVATOR MTA"/>
    <property type="match status" value="1"/>
</dbReference>
<reference evidence="6 7" key="1">
    <citation type="submission" date="2019-06" db="EMBL/GenBank/DDBJ databases">
        <title>Sequencing the genomes of 1000 actinobacteria strains.</title>
        <authorList>
            <person name="Klenk H.-P."/>
        </authorList>
    </citation>
    <scope>NUCLEOTIDE SEQUENCE [LARGE SCALE GENOMIC DNA]</scope>
    <source>
        <strain evidence="6 7">DSM 25218</strain>
    </source>
</reference>
<dbReference type="GO" id="GO:0003700">
    <property type="term" value="F:DNA-binding transcription factor activity"/>
    <property type="evidence" value="ECO:0007669"/>
    <property type="project" value="InterPro"/>
</dbReference>
<proteinExistence type="predicted"/>
<dbReference type="SMART" id="SM00422">
    <property type="entry name" value="HTH_MERR"/>
    <property type="match status" value="1"/>
</dbReference>
<comment type="caution">
    <text evidence="6">The sequence shown here is derived from an EMBL/GenBank/DDBJ whole genome shotgun (WGS) entry which is preliminary data.</text>
</comment>
<dbReference type="InterPro" id="IPR012925">
    <property type="entry name" value="TipAS_dom"/>
</dbReference>
<dbReference type="InterPro" id="IPR009061">
    <property type="entry name" value="DNA-bd_dom_put_sf"/>
</dbReference>
<protein>
    <submittedName>
        <fullName evidence="6">DNA-binding transcriptional MerR regulator</fullName>
    </submittedName>
</protein>
<keyword evidence="4" id="KW-0804">Transcription</keyword>
<dbReference type="Proteomes" id="UP000320209">
    <property type="component" value="Unassembled WGS sequence"/>
</dbReference>
<keyword evidence="1" id="KW-0805">Transcription regulation</keyword>
<keyword evidence="3" id="KW-0010">Activator</keyword>
<dbReference type="PANTHER" id="PTHR30204">
    <property type="entry name" value="REDOX-CYCLING DRUG-SENSING TRANSCRIPTIONAL ACTIVATOR SOXR"/>
    <property type="match status" value="1"/>
</dbReference>